<dbReference type="AlphaFoldDB" id="A0A2V2LNY0"/>
<evidence type="ECO:0000313" key="3">
    <source>
        <dbReference type="Proteomes" id="UP000245680"/>
    </source>
</evidence>
<gene>
    <name evidence="2" type="ORF">DKT77_04360</name>
</gene>
<dbReference type="Proteomes" id="UP000245680">
    <property type="component" value="Unassembled WGS sequence"/>
</dbReference>
<dbReference type="RefSeq" id="WP_109810508.1">
    <property type="nucleotide sequence ID" value="NZ_QGKU01000015.1"/>
</dbReference>
<feature type="signal peptide" evidence="1">
    <location>
        <begin position="1"/>
        <end position="20"/>
    </location>
</feature>
<organism evidence="2 3">
    <name type="scientific">Meridianimarinicoccus roseus</name>
    <dbReference type="NCBI Taxonomy" id="2072018"/>
    <lineage>
        <taxon>Bacteria</taxon>
        <taxon>Pseudomonadati</taxon>
        <taxon>Pseudomonadota</taxon>
        <taxon>Alphaproteobacteria</taxon>
        <taxon>Rhodobacterales</taxon>
        <taxon>Paracoccaceae</taxon>
        <taxon>Meridianimarinicoccus</taxon>
    </lineage>
</organism>
<keyword evidence="1" id="KW-0732">Signal</keyword>
<dbReference type="OrthoDB" id="9924992at2"/>
<evidence type="ECO:0000256" key="1">
    <source>
        <dbReference type="SAM" id="SignalP"/>
    </source>
</evidence>
<accession>A0A2V2LNY0</accession>
<name>A0A2V2LNY0_9RHOB</name>
<reference evidence="2 3" key="1">
    <citation type="submission" date="2018-05" db="EMBL/GenBank/DDBJ databases">
        <title>Rhodobacteraceae gen. nov., sp. nov. isolated from sea water.</title>
        <authorList>
            <person name="Ren Y."/>
        </authorList>
    </citation>
    <scope>NUCLEOTIDE SEQUENCE [LARGE SCALE GENOMIC DNA]</scope>
    <source>
        <strain evidence="2 3">TG-679</strain>
    </source>
</reference>
<feature type="chain" id="PRO_5015930361" evidence="1">
    <location>
        <begin position="21"/>
        <end position="217"/>
    </location>
</feature>
<sequence>MRSALLAACVALCTGTAASAALVVNVTEDATGFFAEYAGSIDQNGLVGLYSASLQGGQLSAAKRVSNAGFLLSFGDNTSSSGQAYEFASGPSAVDIINVGITAPVSASGLGIPLFLGSDTFTAPYVVFDNATVSNAFFQGSNAWTGLYKPSIDLGTAFNLGSYVYTLANGETITLNIGNSFAQALPTSAEVPLPAGLPLLATGALVLVALRRRGGTV</sequence>
<proteinExistence type="predicted"/>
<keyword evidence="3" id="KW-1185">Reference proteome</keyword>
<comment type="caution">
    <text evidence="2">The sequence shown here is derived from an EMBL/GenBank/DDBJ whole genome shotgun (WGS) entry which is preliminary data.</text>
</comment>
<dbReference type="EMBL" id="QGKU01000015">
    <property type="protein sequence ID" value="PWR03949.1"/>
    <property type="molecule type" value="Genomic_DNA"/>
</dbReference>
<evidence type="ECO:0000313" key="2">
    <source>
        <dbReference type="EMBL" id="PWR03949.1"/>
    </source>
</evidence>
<protein>
    <submittedName>
        <fullName evidence="2">Uncharacterized protein</fullName>
    </submittedName>
</protein>